<feature type="compositionally biased region" description="Low complexity" evidence="2">
    <location>
        <begin position="296"/>
        <end position="308"/>
    </location>
</feature>
<reference evidence="3 4" key="1">
    <citation type="submission" date="2024-04" db="EMBL/GenBank/DDBJ databases">
        <title>Tritrichomonas musculus Genome.</title>
        <authorList>
            <person name="Alves-Ferreira E."/>
            <person name="Grigg M."/>
            <person name="Lorenzi H."/>
            <person name="Galac M."/>
        </authorList>
    </citation>
    <scope>NUCLEOTIDE SEQUENCE [LARGE SCALE GENOMIC DNA]</scope>
    <source>
        <strain evidence="3 4">EAF2021</strain>
    </source>
</reference>
<feature type="compositionally biased region" description="Polar residues" evidence="2">
    <location>
        <begin position="314"/>
        <end position="327"/>
    </location>
</feature>
<dbReference type="EMBL" id="JAPFFF010000018">
    <property type="protein sequence ID" value="KAK8860167.1"/>
    <property type="molecule type" value="Genomic_DNA"/>
</dbReference>
<evidence type="ECO:0000256" key="1">
    <source>
        <dbReference type="SAM" id="Coils"/>
    </source>
</evidence>
<sequence length="340" mass="39257">MQSDSQSVDNSNPLNDLTKELDMLQKERLRAIDSCEFSKARAIDVHVDRLKERIDIAKQSTRQIQNVLQFELKKEEIQLDAIRRQTEARDNIFSIRQEFQERQMKLHKLHTDALTQVAEGYSAALEIESLRLNPVSETMVRQAKLNAQDKRYEIAEALFNESNIIREQSTLRRQEDVDLTFESKKAQLDKKHIKELELCAEKEETAIREVVEQFHKYINKYKNILHKTAYELQLQIQPEDLAFLDEFSLDNTEIQINSPGKSPSKSPRTPSKSPRTPRSIASKQLTPSSLRERNTPSRSRTSGSRTQTPISRKGTPNSTSKKQQKLSPRTEFLASPSPKK</sequence>
<feature type="compositionally biased region" description="Low complexity" evidence="2">
    <location>
        <begin position="258"/>
        <end position="279"/>
    </location>
</feature>
<evidence type="ECO:0000256" key="2">
    <source>
        <dbReference type="SAM" id="MobiDB-lite"/>
    </source>
</evidence>
<keyword evidence="1" id="KW-0175">Coiled coil</keyword>
<accession>A0ABR2IBN5</accession>
<comment type="caution">
    <text evidence="3">The sequence shown here is derived from an EMBL/GenBank/DDBJ whole genome shotgun (WGS) entry which is preliminary data.</text>
</comment>
<proteinExistence type="predicted"/>
<evidence type="ECO:0000313" key="4">
    <source>
        <dbReference type="Proteomes" id="UP001470230"/>
    </source>
</evidence>
<protein>
    <recommendedName>
        <fullName evidence="5">SWI5-dependent HO expression protein 3</fullName>
    </recommendedName>
</protein>
<feature type="region of interest" description="Disordered" evidence="2">
    <location>
        <begin position="254"/>
        <end position="340"/>
    </location>
</feature>
<gene>
    <name evidence="3" type="ORF">M9Y10_011831</name>
</gene>
<evidence type="ECO:0008006" key="5">
    <source>
        <dbReference type="Google" id="ProtNLM"/>
    </source>
</evidence>
<feature type="coiled-coil region" evidence="1">
    <location>
        <begin position="14"/>
        <end position="67"/>
    </location>
</feature>
<keyword evidence="4" id="KW-1185">Reference proteome</keyword>
<evidence type="ECO:0000313" key="3">
    <source>
        <dbReference type="EMBL" id="KAK8860167.1"/>
    </source>
</evidence>
<name>A0ABR2IBN5_9EUKA</name>
<organism evidence="3 4">
    <name type="scientific">Tritrichomonas musculus</name>
    <dbReference type="NCBI Taxonomy" id="1915356"/>
    <lineage>
        <taxon>Eukaryota</taxon>
        <taxon>Metamonada</taxon>
        <taxon>Parabasalia</taxon>
        <taxon>Tritrichomonadida</taxon>
        <taxon>Tritrichomonadidae</taxon>
        <taxon>Tritrichomonas</taxon>
    </lineage>
</organism>
<dbReference type="Proteomes" id="UP001470230">
    <property type="component" value="Unassembled WGS sequence"/>
</dbReference>